<dbReference type="EMBL" id="SRMA01026742">
    <property type="protein sequence ID" value="TRY72885.1"/>
    <property type="molecule type" value="Genomic_DNA"/>
</dbReference>
<evidence type="ECO:0000313" key="1">
    <source>
        <dbReference type="EMBL" id="TRY72885.1"/>
    </source>
</evidence>
<dbReference type="STRING" id="623744.A0A553P5C3"/>
<name>A0A553P5C3_9TELE</name>
<gene>
    <name evidence="1" type="ORF">DNTS_021703</name>
</gene>
<dbReference type="AlphaFoldDB" id="A0A553P5C3"/>
<organism evidence="1 2">
    <name type="scientific">Danionella cerebrum</name>
    <dbReference type="NCBI Taxonomy" id="2873325"/>
    <lineage>
        <taxon>Eukaryota</taxon>
        <taxon>Metazoa</taxon>
        <taxon>Chordata</taxon>
        <taxon>Craniata</taxon>
        <taxon>Vertebrata</taxon>
        <taxon>Euteleostomi</taxon>
        <taxon>Actinopterygii</taxon>
        <taxon>Neopterygii</taxon>
        <taxon>Teleostei</taxon>
        <taxon>Ostariophysi</taxon>
        <taxon>Cypriniformes</taxon>
        <taxon>Danionidae</taxon>
        <taxon>Danioninae</taxon>
        <taxon>Danionella</taxon>
    </lineage>
</organism>
<comment type="caution">
    <text evidence="1">The sequence shown here is derived from an EMBL/GenBank/DDBJ whole genome shotgun (WGS) entry which is preliminary data.</text>
</comment>
<dbReference type="Proteomes" id="UP000316079">
    <property type="component" value="Unassembled WGS sequence"/>
</dbReference>
<keyword evidence="2" id="KW-1185">Reference proteome</keyword>
<reference evidence="1 2" key="1">
    <citation type="journal article" date="2019" name="Sci. Data">
        <title>Hybrid genome assembly and annotation of Danionella translucida.</title>
        <authorList>
            <person name="Kadobianskyi M."/>
            <person name="Schulze L."/>
            <person name="Schuelke M."/>
            <person name="Judkewitz B."/>
        </authorList>
    </citation>
    <scope>NUCLEOTIDE SEQUENCE [LARGE SCALE GENOMIC DNA]</scope>
    <source>
        <strain evidence="1 2">Bolton</strain>
    </source>
</reference>
<evidence type="ECO:0000313" key="2">
    <source>
        <dbReference type="Proteomes" id="UP000316079"/>
    </source>
</evidence>
<protein>
    <submittedName>
        <fullName evidence="1">Uncharacterized protein</fullName>
    </submittedName>
</protein>
<sequence length="229" mass="25846">MGCCFSSPSEDGERDHLLGPNIKIPTESARAPRPAAHVKVKSGRFVARHVGVNDLDERFQDAAETFNKQQENYEGMRDSLESLTLLCRGTEEHSLSQCLRRIREKHALHHISLEVRGYDFSLKVQPDSEIPQDLQRAQESIAEMSKAAKAVISVATKLQEMLEWLVKAEESMTLRVESAESRHQERRRLLDNLKMNLGEAHRARELSPKYRKQAGNVLNEAAALSGSSF</sequence>
<proteinExistence type="predicted"/>
<accession>A0A553P5C3</accession>
<dbReference type="OrthoDB" id="9890799at2759"/>